<evidence type="ECO:0000256" key="2">
    <source>
        <dbReference type="ARBA" id="ARBA00022475"/>
    </source>
</evidence>
<feature type="transmembrane region" description="Helical" evidence="6">
    <location>
        <begin position="318"/>
        <end position="337"/>
    </location>
</feature>
<comment type="caution">
    <text evidence="7">The sequence shown here is derived from an EMBL/GenBank/DDBJ whole genome shotgun (WGS) entry which is preliminary data.</text>
</comment>
<dbReference type="InterPro" id="IPR050833">
    <property type="entry name" value="Poly_Biosynth_Transport"/>
</dbReference>
<feature type="transmembrane region" description="Helical" evidence="6">
    <location>
        <begin position="131"/>
        <end position="147"/>
    </location>
</feature>
<feature type="transmembrane region" description="Helical" evidence="6">
    <location>
        <begin position="33"/>
        <end position="57"/>
    </location>
</feature>
<keyword evidence="5 6" id="KW-0472">Membrane</keyword>
<comment type="subcellular location">
    <subcellularLocation>
        <location evidence="1">Cell membrane</location>
        <topology evidence="1">Multi-pass membrane protein</topology>
    </subcellularLocation>
</comment>
<feature type="transmembrane region" description="Helical" evidence="6">
    <location>
        <begin position="407"/>
        <end position="429"/>
    </location>
</feature>
<keyword evidence="4 6" id="KW-1133">Transmembrane helix</keyword>
<dbReference type="EMBL" id="LCDF01000001">
    <property type="protein sequence ID" value="KKS48909.1"/>
    <property type="molecule type" value="Genomic_DNA"/>
</dbReference>
<name>A0A0G0ZJQ6_9BACT</name>
<dbReference type="PANTHER" id="PTHR30250">
    <property type="entry name" value="PST FAMILY PREDICTED COLANIC ACID TRANSPORTER"/>
    <property type="match status" value="1"/>
</dbReference>
<keyword evidence="2" id="KW-1003">Cell membrane</keyword>
<accession>A0A0G0ZJQ6</accession>
<dbReference type="Proteomes" id="UP000034036">
    <property type="component" value="Unassembled WGS sequence"/>
</dbReference>
<protein>
    <submittedName>
        <fullName evidence="7">Polysaccharide biosynthesis protein</fullName>
    </submittedName>
</protein>
<gene>
    <name evidence="7" type="ORF">UV11_C0001G0004</name>
</gene>
<dbReference type="InterPro" id="IPR002797">
    <property type="entry name" value="Polysacc_synth"/>
</dbReference>
<feature type="transmembrane region" description="Helical" evidence="6">
    <location>
        <begin position="168"/>
        <end position="190"/>
    </location>
</feature>
<feature type="transmembrane region" description="Helical" evidence="6">
    <location>
        <begin position="379"/>
        <end position="401"/>
    </location>
</feature>
<feature type="transmembrane region" description="Helical" evidence="6">
    <location>
        <begin position="196"/>
        <end position="219"/>
    </location>
</feature>
<feature type="transmembrane region" description="Helical" evidence="6">
    <location>
        <begin position="69"/>
        <end position="93"/>
    </location>
</feature>
<organism evidence="7 8">
    <name type="scientific">Candidatus Giovannonibacteria bacterium GW2011_GWF2_42_19</name>
    <dbReference type="NCBI Taxonomy" id="1618659"/>
    <lineage>
        <taxon>Bacteria</taxon>
        <taxon>Candidatus Giovannoniibacteriota</taxon>
    </lineage>
</organism>
<evidence type="ECO:0000313" key="7">
    <source>
        <dbReference type="EMBL" id="KKS48909.1"/>
    </source>
</evidence>
<dbReference type="AlphaFoldDB" id="A0A0G0ZJQ6"/>
<sequence length="435" mass="48292">MLAYFDKIKPMEAVIKKIQRFLKTDTSYLIKGGAWLSVIRASSLVVAFFLSILYARYLSKETYGNYRYILNALGIFSFLSLPGLGTSMVYAVARGFEGSFRKTTILQFLSGLFFIAVGVGGFFWFLSQGKAELAFVFLIGSLFMILVEPSTNYQGYYNAKKDFKARAFSAIGSKIFYGLIMLAAILSIRFLGPTPFYSLLILVCGYLAASTLPHLFFLYSALKSVPKNAPSEKNLLSDGIKFTIIDIPTHVTTYLDSIIIFHLLGPVELAIYSFAEAIPDQIRGTLKSIGTSLASPKLATKDIREIEESGLFGKIARFSILLIPAVIAYILLAPYIYQYLYPKYIDSIFISQLLAISLLAIPGQFLAEGLRATRQIKYASINSFIGSISQIILFIIFIPIFGLLGAAIARIAGRFFSFFLSGFLILLAGRKNRQL</sequence>
<dbReference type="STRING" id="1618659.UV11_C0001G0004"/>
<feature type="transmembrane region" description="Helical" evidence="6">
    <location>
        <begin position="349"/>
        <end position="367"/>
    </location>
</feature>
<evidence type="ECO:0000256" key="6">
    <source>
        <dbReference type="SAM" id="Phobius"/>
    </source>
</evidence>
<reference evidence="7 8" key="1">
    <citation type="journal article" date="2015" name="Nature">
        <title>rRNA introns, odd ribosomes, and small enigmatic genomes across a large radiation of phyla.</title>
        <authorList>
            <person name="Brown C.T."/>
            <person name="Hug L.A."/>
            <person name="Thomas B.C."/>
            <person name="Sharon I."/>
            <person name="Castelle C.J."/>
            <person name="Singh A."/>
            <person name="Wilkins M.J."/>
            <person name="Williams K.H."/>
            <person name="Banfield J.F."/>
        </authorList>
    </citation>
    <scope>NUCLEOTIDE SEQUENCE [LARGE SCALE GENOMIC DNA]</scope>
</reference>
<evidence type="ECO:0000256" key="1">
    <source>
        <dbReference type="ARBA" id="ARBA00004651"/>
    </source>
</evidence>
<evidence type="ECO:0000256" key="4">
    <source>
        <dbReference type="ARBA" id="ARBA00022989"/>
    </source>
</evidence>
<dbReference type="PANTHER" id="PTHR30250:SF11">
    <property type="entry name" value="O-ANTIGEN TRANSPORTER-RELATED"/>
    <property type="match status" value="1"/>
</dbReference>
<dbReference type="Pfam" id="PF01943">
    <property type="entry name" value="Polysacc_synt"/>
    <property type="match status" value="1"/>
</dbReference>
<evidence type="ECO:0000256" key="3">
    <source>
        <dbReference type="ARBA" id="ARBA00022692"/>
    </source>
</evidence>
<evidence type="ECO:0000313" key="8">
    <source>
        <dbReference type="Proteomes" id="UP000034036"/>
    </source>
</evidence>
<dbReference type="GO" id="GO:0005886">
    <property type="term" value="C:plasma membrane"/>
    <property type="evidence" value="ECO:0007669"/>
    <property type="project" value="UniProtKB-SubCell"/>
</dbReference>
<evidence type="ECO:0000256" key="5">
    <source>
        <dbReference type="ARBA" id="ARBA00023136"/>
    </source>
</evidence>
<feature type="transmembrane region" description="Helical" evidence="6">
    <location>
        <begin position="105"/>
        <end position="125"/>
    </location>
</feature>
<keyword evidence="3 6" id="KW-0812">Transmembrane</keyword>
<proteinExistence type="predicted"/>